<dbReference type="SUPFAM" id="SSF47384">
    <property type="entry name" value="Homodimeric domain of signal transducing histidine kinase"/>
    <property type="match status" value="1"/>
</dbReference>
<dbReference type="InterPro" id="IPR016132">
    <property type="entry name" value="Phyto_chromo_attachment"/>
</dbReference>
<evidence type="ECO:0000256" key="22">
    <source>
        <dbReference type="SAM" id="MobiDB-lite"/>
    </source>
</evidence>
<dbReference type="Pfam" id="PF02518">
    <property type="entry name" value="HATPase_c"/>
    <property type="match status" value="1"/>
</dbReference>
<keyword evidence="30" id="KW-1185">Reference proteome</keyword>
<dbReference type="CDD" id="cd00130">
    <property type="entry name" value="PAS"/>
    <property type="match status" value="1"/>
</dbReference>
<keyword evidence="14" id="KW-0902">Two-component regulatory system</keyword>
<dbReference type="CDD" id="cd16922">
    <property type="entry name" value="HATPase_EvgS-ArcB-TorS-like"/>
    <property type="match status" value="1"/>
</dbReference>
<evidence type="ECO:0000256" key="9">
    <source>
        <dbReference type="ARBA" id="ARBA00022692"/>
    </source>
</evidence>
<keyword evidence="10" id="KW-0547">Nucleotide-binding</keyword>
<dbReference type="Pfam" id="PF00072">
    <property type="entry name" value="Response_reg"/>
    <property type="match status" value="2"/>
</dbReference>
<dbReference type="InterPro" id="IPR042463">
    <property type="entry name" value="HNOB_dom_associated_sf"/>
</dbReference>
<dbReference type="SMART" id="SM00086">
    <property type="entry name" value="PAC"/>
    <property type="match status" value="1"/>
</dbReference>
<dbReference type="SUPFAM" id="SSF52172">
    <property type="entry name" value="CheY-like"/>
    <property type="match status" value="2"/>
</dbReference>
<feature type="domain" description="Histidine kinase" evidence="24">
    <location>
        <begin position="632"/>
        <end position="862"/>
    </location>
</feature>
<dbReference type="InterPro" id="IPR011645">
    <property type="entry name" value="HNOB_dom_associated"/>
</dbReference>
<evidence type="ECO:0000256" key="13">
    <source>
        <dbReference type="ARBA" id="ARBA00022989"/>
    </source>
</evidence>
<dbReference type="PANTHER" id="PTHR45339:SF1">
    <property type="entry name" value="HYBRID SIGNAL TRANSDUCTION HISTIDINE KINASE J"/>
    <property type="match status" value="1"/>
</dbReference>
<evidence type="ECO:0000256" key="17">
    <source>
        <dbReference type="ARBA" id="ARBA00064003"/>
    </source>
</evidence>
<dbReference type="Gene3D" id="3.30.450.20">
    <property type="entry name" value="PAS domain"/>
    <property type="match status" value="2"/>
</dbReference>
<feature type="modified residue" description="Phosphohistidine" evidence="20">
    <location>
        <position position="1243"/>
    </location>
</feature>
<dbReference type="Gene3D" id="3.30.450.260">
    <property type="entry name" value="Haem NO binding associated domain"/>
    <property type="match status" value="1"/>
</dbReference>
<evidence type="ECO:0000259" key="27">
    <source>
        <dbReference type="PROSITE" id="PS50113"/>
    </source>
</evidence>
<evidence type="ECO:0000256" key="7">
    <source>
        <dbReference type="ARBA" id="ARBA00022553"/>
    </source>
</evidence>
<evidence type="ECO:0000256" key="18">
    <source>
        <dbReference type="ARBA" id="ARBA00068150"/>
    </source>
</evidence>
<evidence type="ECO:0000313" key="30">
    <source>
        <dbReference type="Proteomes" id="UP000667802"/>
    </source>
</evidence>
<evidence type="ECO:0000259" key="28">
    <source>
        <dbReference type="PROSITE" id="PS50894"/>
    </source>
</evidence>
<feature type="domain" description="Response regulatory" evidence="25">
    <location>
        <begin position="881"/>
        <end position="997"/>
    </location>
</feature>
<evidence type="ECO:0000256" key="20">
    <source>
        <dbReference type="PROSITE-ProRule" id="PRU00110"/>
    </source>
</evidence>
<comment type="similarity">
    <text evidence="3">In the N-terminal section; belongs to the phytochrome family.</text>
</comment>
<evidence type="ECO:0000259" key="25">
    <source>
        <dbReference type="PROSITE" id="PS50110"/>
    </source>
</evidence>
<comment type="catalytic activity">
    <reaction evidence="1">
        <text>ATP + protein L-histidine = ADP + protein N-phospho-L-histidine.</text>
        <dbReference type="EC" id="2.7.13.3"/>
    </reaction>
</comment>
<evidence type="ECO:0000256" key="12">
    <source>
        <dbReference type="ARBA" id="ARBA00022840"/>
    </source>
</evidence>
<dbReference type="SUPFAM" id="SSF55874">
    <property type="entry name" value="ATPase domain of HSP90 chaperone/DNA topoisomerase II/histidine kinase"/>
    <property type="match status" value="1"/>
</dbReference>
<dbReference type="InterPro" id="IPR008207">
    <property type="entry name" value="Sig_transdc_His_kin_Hpt_dom"/>
</dbReference>
<dbReference type="CDD" id="cd00156">
    <property type="entry name" value="REC"/>
    <property type="match status" value="1"/>
</dbReference>
<dbReference type="SMART" id="SM00387">
    <property type="entry name" value="HATPase_c"/>
    <property type="match status" value="1"/>
</dbReference>
<dbReference type="PROSITE" id="PS50113">
    <property type="entry name" value="PAC"/>
    <property type="match status" value="1"/>
</dbReference>
<keyword evidence="6" id="KW-1003">Cell membrane</keyword>
<dbReference type="Pfam" id="PF07701">
    <property type="entry name" value="HNOBA"/>
    <property type="match status" value="1"/>
</dbReference>
<dbReference type="PROSITE" id="PS50046">
    <property type="entry name" value="PHYTOCHROME_2"/>
    <property type="match status" value="1"/>
</dbReference>
<dbReference type="SMART" id="SM00091">
    <property type="entry name" value="PAS"/>
    <property type="match status" value="2"/>
</dbReference>
<dbReference type="EC" id="4.6.1.2" evidence="4"/>
<dbReference type="PROSITE" id="PS50110">
    <property type="entry name" value="RESPONSE_REGULATORY"/>
    <property type="match status" value="2"/>
</dbReference>
<feature type="modified residue" description="4-aspartylphosphate" evidence="21">
    <location>
        <position position="1085"/>
    </location>
</feature>
<evidence type="ECO:0000259" key="23">
    <source>
        <dbReference type="PROSITE" id="PS50046"/>
    </source>
</evidence>
<comment type="subunit">
    <text evidence="17">At low DSF concentrations, interacts with RpfF.</text>
</comment>
<reference evidence="30" key="1">
    <citation type="journal article" date="2021" name="Science">
        <title>Hunting the eagle killer: A cyanobacterial neurotoxin causes vacuolar myelinopathy.</title>
        <authorList>
            <person name="Breinlinger S."/>
            <person name="Phillips T.J."/>
            <person name="Haram B.N."/>
            <person name="Mares J."/>
            <person name="Martinez Yerena J.A."/>
            <person name="Hrouzek P."/>
            <person name="Sobotka R."/>
            <person name="Henderson W.M."/>
            <person name="Schmieder P."/>
            <person name="Williams S.M."/>
            <person name="Lauderdale J.D."/>
            <person name="Wilde H.D."/>
            <person name="Gerrin W."/>
            <person name="Kust A."/>
            <person name="Washington J.W."/>
            <person name="Wagner C."/>
            <person name="Geier B."/>
            <person name="Liebeke M."/>
            <person name="Enke H."/>
            <person name="Niedermeyer T.H.J."/>
            <person name="Wilde S.B."/>
        </authorList>
    </citation>
    <scope>NUCLEOTIDE SEQUENCE [LARGE SCALE GENOMIC DNA]</scope>
    <source>
        <strain evidence="30">Thurmond2011</strain>
    </source>
</reference>
<dbReference type="Pfam" id="PF08447">
    <property type="entry name" value="PAS_3"/>
    <property type="match status" value="1"/>
</dbReference>
<dbReference type="SMART" id="SM00065">
    <property type="entry name" value="GAF"/>
    <property type="match status" value="1"/>
</dbReference>
<evidence type="ECO:0000256" key="21">
    <source>
        <dbReference type="PROSITE-ProRule" id="PRU00169"/>
    </source>
</evidence>
<dbReference type="InterPro" id="IPR036890">
    <property type="entry name" value="HATPase_C_sf"/>
</dbReference>
<keyword evidence="13" id="KW-1133">Transmembrane helix</keyword>
<dbReference type="SMART" id="SM00448">
    <property type="entry name" value="REC"/>
    <property type="match status" value="2"/>
</dbReference>
<dbReference type="Gene3D" id="3.40.50.2300">
    <property type="match status" value="2"/>
</dbReference>
<dbReference type="InterPro" id="IPR003661">
    <property type="entry name" value="HisK_dim/P_dom"/>
</dbReference>
<dbReference type="InterPro" id="IPR003594">
    <property type="entry name" value="HATPase_dom"/>
</dbReference>
<dbReference type="InterPro" id="IPR000014">
    <property type="entry name" value="PAS"/>
</dbReference>
<evidence type="ECO:0000256" key="19">
    <source>
        <dbReference type="ARBA" id="ARBA00074306"/>
    </source>
</evidence>
<feature type="domain" description="Response regulatory" evidence="25">
    <location>
        <begin position="1036"/>
        <end position="1153"/>
    </location>
</feature>
<evidence type="ECO:0000256" key="8">
    <source>
        <dbReference type="ARBA" id="ARBA00022679"/>
    </source>
</evidence>
<evidence type="ECO:0000256" key="10">
    <source>
        <dbReference type="ARBA" id="ARBA00022741"/>
    </source>
</evidence>
<name>A0AAP5IB60_9CYAN</name>
<dbReference type="InterPro" id="IPR036097">
    <property type="entry name" value="HisK_dim/P_sf"/>
</dbReference>
<dbReference type="Gene3D" id="1.20.120.160">
    <property type="entry name" value="HPT domain"/>
    <property type="match status" value="1"/>
</dbReference>
<evidence type="ECO:0000256" key="1">
    <source>
        <dbReference type="ARBA" id="ARBA00000085"/>
    </source>
</evidence>
<organism evidence="29 30">
    <name type="scientific">Aetokthonos hydrillicola Thurmond2011</name>
    <dbReference type="NCBI Taxonomy" id="2712845"/>
    <lineage>
        <taxon>Bacteria</taxon>
        <taxon>Bacillati</taxon>
        <taxon>Cyanobacteriota</taxon>
        <taxon>Cyanophyceae</taxon>
        <taxon>Nostocales</taxon>
        <taxon>Hapalosiphonaceae</taxon>
        <taxon>Aetokthonos</taxon>
    </lineage>
</organism>
<comment type="caution">
    <text evidence="29">The sequence shown here is derived from an EMBL/GenBank/DDBJ whole genome shotgun (WGS) entry which is preliminary data.</text>
</comment>
<dbReference type="PROSITE" id="PS50109">
    <property type="entry name" value="HIS_KIN"/>
    <property type="match status" value="1"/>
</dbReference>
<dbReference type="EC" id="2.7.13.3" evidence="5"/>
<evidence type="ECO:0000259" key="26">
    <source>
        <dbReference type="PROSITE" id="PS50112"/>
    </source>
</evidence>
<evidence type="ECO:0000256" key="16">
    <source>
        <dbReference type="ARBA" id="ARBA00023293"/>
    </source>
</evidence>
<dbReference type="PROSITE" id="PS50112">
    <property type="entry name" value="PAS"/>
    <property type="match status" value="1"/>
</dbReference>
<dbReference type="InterPro" id="IPR001610">
    <property type="entry name" value="PAC"/>
</dbReference>
<dbReference type="RefSeq" id="WP_208342802.1">
    <property type="nucleotide sequence ID" value="NZ_CAWQFN010000199.1"/>
</dbReference>
<dbReference type="CDD" id="cd00082">
    <property type="entry name" value="HisKA"/>
    <property type="match status" value="1"/>
</dbReference>
<keyword evidence="11" id="KW-0418">Kinase</keyword>
<dbReference type="SMART" id="SM00388">
    <property type="entry name" value="HisKA"/>
    <property type="match status" value="1"/>
</dbReference>
<evidence type="ECO:0000256" key="11">
    <source>
        <dbReference type="ARBA" id="ARBA00022777"/>
    </source>
</evidence>
<dbReference type="Gene3D" id="3.30.565.10">
    <property type="entry name" value="Histidine kinase-like ATPase, C-terminal domain"/>
    <property type="match status" value="1"/>
</dbReference>
<dbReference type="Pfam" id="PF13188">
    <property type="entry name" value="PAS_8"/>
    <property type="match status" value="1"/>
</dbReference>
<dbReference type="SUPFAM" id="SSF47226">
    <property type="entry name" value="Histidine-containing phosphotransfer domain, HPT domain"/>
    <property type="match status" value="1"/>
</dbReference>
<dbReference type="Gene3D" id="1.10.287.130">
    <property type="match status" value="1"/>
</dbReference>
<dbReference type="InterPro" id="IPR003018">
    <property type="entry name" value="GAF"/>
</dbReference>
<dbReference type="PRINTS" id="PR00344">
    <property type="entry name" value="BCTRLSENSOR"/>
</dbReference>
<keyword evidence="7 21" id="KW-0597">Phosphoprotein</keyword>
<gene>
    <name evidence="29" type="ORF">G7B40_027095</name>
</gene>
<dbReference type="InterPro" id="IPR000700">
    <property type="entry name" value="PAS-assoc_C"/>
</dbReference>
<feature type="domain" description="PAS" evidence="26">
    <location>
        <begin position="299"/>
        <end position="371"/>
    </location>
</feature>
<evidence type="ECO:0000256" key="6">
    <source>
        <dbReference type="ARBA" id="ARBA00022475"/>
    </source>
</evidence>
<dbReference type="Pfam" id="PF01590">
    <property type="entry name" value="GAF"/>
    <property type="match status" value="1"/>
</dbReference>
<sequence>MTHERPTILKQFTLAPNQFAQLFPFHLVIDREMKIVQVGEVIQGIFQPIELLDSYLEEHFQINRPKCSATFEDISQQMQSLFLLQSHHKEMQLKGQMLYLEEPDHLLFLGSPWITDIADLKKLDLKVNDFPLWDSISDYLFLLQTKNAALADAKKLNTKLTSQRTELRVTASRLRTLIESLHQGILLEDENRQIVLANQQFCYEFNIPFAPEALQGMDYVKIAEAGKQIFARPDEFIRHQDELLSQSQTVFHEEWELIDGRTFEQNYIPIVVDNKFYGHLWKYQDITLQKQSEKILRSSEEQLKLALDAVEEGLWDWNLVTGEVYRSPHWFTMLGYEPDELGNDLKVRNQLVHPEDRRLIQQRLKEHFKGNTPFYEAEVRLLAKSGEWRWILDRGKLVSRNSRGKPLRMVGTHLDITERKKAEQALQKQYQQAVLFKQITEEIRKSLQLEKILQTTVTEVQQILQADRVLIFQINSDGSGRVVQEAVVPGWSATLNKDIYDCCIKKGYLDFYRQGNITVISDLAQAGFRPCYIDFLEQFQVKANLVVPILVRDDLWGLLIAHQCDRPRLWSEFELDLLKHLADQMGIALNQAQLLAQETRQAHLLAQQNQELSFAKQAAEAANIAKSNFLAVMSHEIRTPMNAIMGMTGLLLDTPLKPEQLDYVETIRNSSDALLTIINDILDFSKIESGKLELEEQLFDLQVCVEEALDLLASQAASKGVELMYQIESHTPTQIIGDITRVRQILWNLVSNAVKFTNVGEVEIAIIAKEQIPDQGLSTSTHPYYEFQFAVRDTGIGIPSNRLDRLFKPFSQVDASMTRRYGGTGLGLVISKRLCEIMQGRMWVESELGKGSTFYFTVKLQAYSSSIKTTCSFDPELIAKRLLLVVGNANLTKCLTKHLQTFGLHIEAVNSNSAALQSIEQDYFDLVILDIDTPHLNAFNLAAAINSIPRRKKLPLVMLSSKSKQALEIKQMGSVFTAFIHKPVRQYQLHNTLLQIVRGVWSTGFNSKETIASYSRVRPTNLPTIDAQLAENSPLKILLVEDVLVNQKIALKMLERFGYRADVANNGCEALEAFQKQIYDVVFMDVQMPEMDGLEATRRIRGEFSHTTQPHIIAMTAHARLEDRQECFIAGMNDYISKPITPEALLAVLQKLSMQDNKPSASPIPQTVEGTSVTSPVPSPNISLEQVIDDSILQDLRNMAGSDADRLIAELIEVYLEDTPSKITAIKDACASEERSKLNKAAHALRSPSVSLGAVQLGKICKTLEDNAHEQPFDKLSQLVIQLESQYEHVVKVFKSLNAQSQAN</sequence>
<dbReference type="InterPro" id="IPR011006">
    <property type="entry name" value="CheY-like_superfamily"/>
</dbReference>
<keyword evidence="9" id="KW-0812">Transmembrane</keyword>
<feature type="domain" description="HPt" evidence="28">
    <location>
        <begin position="1204"/>
        <end position="1297"/>
    </location>
</feature>
<dbReference type="InterPro" id="IPR036641">
    <property type="entry name" value="HPT_dom_sf"/>
</dbReference>
<dbReference type="SUPFAM" id="SSF55785">
    <property type="entry name" value="PYP-like sensor domain (PAS domain)"/>
    <property type="match status" value="2"/>
</dbReference>
<evidence type="ECO:0000259" key="24">
    <source>
        <dbReference type="PROSITE" id="PS50109"/>
    </source>
</evidence>
<dbReference type="Proteomes" id="UP000667802">
    <property type="component" value="Unassembled WGS sequence"/>
</dbReference>
<dbReference type="PANTHER" id="PTHR45339">
    <property type="entry name" value="HYBRID SIGNAL TRANSDUCTION HISTIDINE KINASE J"/>
    <property type="match status" value="1"/>
</dbReference>
<dbReference type="InterPro" id="IPR013655">
    <property type="entry name" value="PAS_fold_3"/>
</dbReference>
<feature type="domain" description="Phytochrome chromophore attachment site" evidence="23">
    <location>
        <begin position="448"/>
        <end position="584"/>
    </location>
</feature>
<dbReference type="InterPro" id="IPR005467">
    <property type="entry name" value="His_kinase_dom"/>
</dbReference>
<dbReference type="Pfam" id="PF00512">
    <property type="entry name" value="HisKA"/>
    <property type="match status" value="1"/>
</dbReference>
<dbReference type="GO" id="GO:0005524">
    <property type="term" value="F:ATP binding"/>
    <property type="evidence" value="ECO:0007669"/>
    <property type="project" value="UniProtKB-KW"/>
</dbReference>
<dbReference type="InterPro" id="IPR001789">
    <property type="entry name" value="Sig_transdc_resp-reg_receiver"/>
</dbReference>
<dbReference type="SUPFAM" id="SSF55781">
    <property type="entry name" value="GAF domain-like"/>
    <property type="match status" value="1"/>
</dbReference>
<dbReference type="FunFam" id="1.10.287.130:FF:000002">
    <property type="entry name" value="Two-component osmosensing histidine kinase"/>
    <property type="match status" value="1"/>
</dbReference>
<dbReference type="GO" id="GO:0005886">
    <property type="term" value="C:plasma membrane"/>
    <property type="evidence" value="ECO:0007669"/>
    <property type="project" value="UniProtKB-SubCell"/>
</dbReference>
<dbReference type="GO" id="GO:0000155">
    <property type="term" value="F:phosphorelay sensor kinase activity"/>
    <property type="evidence" value="ECO:0007669"/>
    <property type="project" value="InterPro"/>
</dbReference>
<dbReference type="InterPro" id="IPR035965">
    <property type="entry name" value="PAS-like_dom_sf"/>
</dbReference>
<dbReference type="NCBIfam" id="TIGR00229">
    <property type="entry name" value="sensory_box"/>
    <property type="match status" value="1"/>
</dbReference>
<evidence type="ECO:0000256" key="4">
    <source>
        <dbReference type="ARBA" id="ARBA00012202"/>
    </source>
</evidence>
<keyword evidence="12" id="KW-0067">ATP-binding</keyword>
<evidence type="ECO:0000256" key="15">
    <source>
        <dbReference type="ARBA" id="ARBA00023136"/>
    </source>
</evidence>
<dbReference type="InterPro" id="IPR004358">
    <property type="entry name" value="Sig_transdc_His_kin-like_C"/>
</dbReference>
<evidence type="ECO:0000256" key="3">
    <source>
        <dbReference type="ARBA" id="ARBA00006402"/>
    </source>
</evidence>
<proteinExistence type="inferred from homology"/>
<feature type="domain" description="PAC" evidence="27">
    <location>
        <begin position="375"/>
        <end position="428"/>
    </location>
</feature>
<dbReference type="Pfam" id="PF01627">
    <property type="entry name" value="Hpt"/>
    <property type="match status" value="1"/>
</dbReference>
<dbReference type="GO" id="GO:0004383">
    <property type="term" value="F:guanylate cyclase activity"/>
    <property type="evidence" value="ECO:0007669"/>
    <property type="project" value="UniProtKB-EC"/>
</dbReference>
<evidence type="ECO:0000256" key="5">
    <source>
        <dbReference type="ARBA" id="ARBA00012438"/>
    </source>
</evidence>
<dbReference type="EMBL" id="JAALHA020000016">
    <property type="protein sequence ID" value="MDR9898201.1"/>
    <property type="molecule type" value="Genomic_DNA"/>
</dbReference>
<accession>A0AAP5IB60</accession>
<keyword evidence="15" id="KW-0472">Membrane</keyword>
<protein>
    <recommendedName>
        <fullName evidence="19">Circadian input-output histidine kinase CikA</fullName>
        <ecNumber evidence="5">2.7.13.3</ecNumber>
        <ecNumber evidence="4">4.6.1.2</ecNumber>
    </recommendedName>
    <alternativeName>
        <fullName evidence="18">Sensory/regulatory protein RpfC</fullName>
    </alternativeName>
</protein>
<feature type="modified residue" description="4-aspartylphosphate" evidence="21">
    <location>
        <position position="930"/>
    </location>
</feature>
<evidence type="ECO:0000313" key="29">
    <source>
        <dbReference type="EMBL" id="MDR9898201.1"/>
    </source>
</evidence>
<evidence type="ECO:0000256" key="14">
    <source>
        <dbReference type="ARBA" id="ARBA00023012"/>
    </source>
</evidence>
<keyword evidence="8" id="KW-0808">Transferase</keyword>
<dbReference type="CDD" id="cd17546">
    <property type="entry name" value="REC_hyHK_CKI1_RcsC-like"/>
    <property type="match status" value="1"/>
</dbReference>
<dbReference type="Gene3D" id="3.30.450.40">
    <property type="match status" value="1"/>
</dbReference>
<comment type="subcellular location">
    <subcellularLocation>
        <location evidence="2">Cell membrane</location>
        <topology evidence="2">Multi-pass membrane protein</topology>
    </subcellularLocation>
</comment>
<dbReference type="PROSITE" id="PS50894">
    <property type="entry name" value="HPT"/>
    <property type="match status" value="1"/>
</dbReference>
<feature type="region of interest" description="Disordered" evidence="22">
    <location>
        <begin position="1158"/>
        <end position="1180"/>
    </location>
</feature>
<dbReference type="InterPro" id="IPR029016">
    <property type="entry name" value="GAF-like_dom_sf"/>
</dbReference>
<evidence type="ECO:0000256" key="2">
    <source>
        <dbReference type="ARBA" id="ARBA00004651"/>
    </source>
</evidence>
<keyword evidence="16" id="KW-0141">cGMP biosynthesis</keyword>
<dbReference type="FunFam" id="3.30.565.10:FF:000010">
    <property type="entry name" value="Sensor histidine kinase RcsC"/>
    <property type="match status" value="1"/>
</dbReference>